<reference evidence="1" key="1">
    <citation type="submission" date="2021-02" db="EMBL/GenBank/DDBJ databases">
        <title>First Annotated Genome of the Yellow-green Alga Tribonema minus.</title>
        <authorList>
            <person name="Mahan K.M."/>
        </authorList>
    </citation>
    <scope>NUCLEOTIDE SEQUENCE</scope>
    <source>
        <strain evidence="1">UTEX B ZZ1240</strain>
    </source>
</reference>
<evidence type="ECO:0000313" key="1">
    <source>
        <dbReference type="EMBL" id="KAG5185637.1"/>
    </source>
</evidence>
<organism evidence="1 2">
    <name type="scientific">Tribonema minus</name>
    <dbReference type="NCBI Taxonomy" id="303371"/>
    <lineage>
        <taxon>Eukaryota</taxon>
        <taxon>Sar</taxon>
        <taxon>Stramenopiles</taxon>
        <taxon>Ochrophyta</taxon>
        <taxon>PX clade</taxon>
        <taxon>Xanthophyceae</taxon>
        <taxon>Tribonematales</taxon>
        <taxon>Tribonemataceae</taxon>
        <taxon>Tribonema</taxon>
    </lineage>
</organism>
<gene>
    <name evidence="1" type="ORF">JKP88DRAFT_244276</name>
</gene>
<keyword evidence="2" id="KW-1185">Reference proteome</keyword>
<dbReference type="AlphaFoldDB" id="A0A836CH20"/>
<comment type="caution">
    <text evidence="1">The sequence shown here is derived from an EMBL/GenBank/DDBJ whole genome shotgun (WGS) entry which is preliminary data.</text>
</comment>
<dbReference type="Proteomes" id="UP000664859">
    <property type="component" value="Unassembled WGS sequence"/>
</dbReference>
<accession>A0A836CH20</accession>
<sequence length="315" mass="35247">MCRSSMMHDAVRRQKVEVVQQTRLLRHDVVVVRRRITHVLLLPLELELAAAAPRRGCGTGTRSPPATLRLRMAQSPIESAIGMETLAKRWGYLAKTARDVIRDIRGNEPMKLWWQQYEAALAEFGPRARELVEAGAAANWGIEDTDPYFDKDANSRNSPQAVMAARVMRRILAGAFAAQRCQPDDPPGLHRSVQYVLAAADSITDRLPPETIKDNAAARPDTLRKLWAALTAGFFQKAKIQVVNVIAGERELNSVAHALLYLSLDARCGSLQCASELFYRRKKGRETGAVATSSCQRHALKELLRHVRQQPAWQR</sequence>
<dbReference type="EMBL" id="JAFCMP010000124">
    <property type="protein sequence ID" value="KAG5185637.1"/>
    <property type="molecule type" value="Genomic_DNA"/>
</dbReference>
<evidence type="ECO:0000313" key="2">
    <source>
        <dbReference type="Proteomes" id="UP000664859"/>
    </source>
</evidence>
<proteinExistence type="predicted"/>
<name>A0A836CH20_9STRA</name>
<protein>
    <submittedName>
        <fullName evidence="1">Uncharacterized protein</fullName>
    </submittedName>
</protein>